<dbReference type="EMBL" id="BMFT01000001">
    <property type="protein sequence ID" value="GGH21216.1"/>
    <property type="molecule type" value="Genomic_DNA"/>
</dbReference>
<protein>
    <submittedName>
        <fullName evidence="2">Pyrimidine reductase</fullName>
    </submittedName>
</protein>
<feature type="domain" description="Bacterial bifunctional deaminase-reductase C-terminal" evidence="1">
    <location>
        <begin position="2"/>
        <end position="174"/>
    </location>
</feature>
<organism evidence="2 3">
    <name type="scientific">Paenibacillus segetis</name>
    <dbReference type="NCBI Taxonomy" id="1325360"/>
    <lineage>
        <taxon>Bacteria</taxon>
        <taxon>Bacillati</taxon>
        <taxon>Bacillota</taxon>
        <taxon>Bacilli</taxon>
        <taxon>Bacillales</taxon>
        <taxon>Paenibacillaceae</taxon>
        <taxon>Paenibacillus</taxon>
    </lineage>
</organism>
<dbReference type="SUPFAM" id="SSF53597">
    <property type="entry name" value="Dihydrofolate reductase-like"/>
    <property type="match status" value="1"/>
</dbReference>
<dbReference type="PANTHER" id="PTHR38011:SF11">
    <property type="entry name" value="2,5-DIAMINO-6-RIBOSYLAMINO-4(3H)-PYRIMIDINONE 5'-PHOSPHATE REDUCTASE"/>
    <property type="match status" value="1"/>
</dbReference>
<proteinExistence type="predicted"/>
<dbReference type="Pfam" id="PF01872">
    <property type="entry name" value="RibD_C"/>
    <property type="match status" value="1"/>
</dbReference>
<dbReference type="RefSeq" id="WP_188538056.1">
    <property type="nucleotide sequence ID" value="NZ_BMFT01000001.1"/>
</dbReference>
<comment type="caution">
    <text evidence="2">The sequence shown here is derived from an EMBL/GenBank/DDBJ whole genome shotgun (WGS) entry which is preliminary data.</text>
</comment>
<dbReference type="Gene3D" id="3.40.430.10">
    <property type="entry name" value="Dihydrofolate Reductase, subunit A"/>
    <property type="match status" value="1"/>
</dbReference>
<dbReference type="PANTHER" id="PTHR38011">
    <property type="entry name" value="DIHYDROFOLATE REDUCTASE FAMILY PROTEIN (AFU_ORTHOLOGUE AFUA_8G06820)"/>
    <property type="match status" value="1"/>
</dbReference>
<dbReference type="Proteomes" id="UP000659344">
    <property type="component" value="Unassembled WGS sequence"/>
</dbReference>
<sequence>MRKIVVSEFVTLDGVMEDPSWTFQFACEGQEKFKYEELKSSDALLLGRVTYEGFAAAWPNMLEQTGEYGQWMNDYPKHVVSTTLDQVEWKNSSLIQGNLEDEISNLKKQPGKDILVFGSCTLVQSLMKLNLIDEYRLMVFPIVVGNGRRLFDAGLDTTVLKLVDTKTLESGVVVLTYQKV</sequence>
<dbReference type="InterPro" id="IPR002734">
    <property type="entry name" value="RibDG_C"/>
</dbReference>
<dbReference type="InterPro" id="IPR024072">
    <property type="entry name" value="DHFR-like_dom_sf"/>
</dbReference>
<evidence type="ECO:0000313" key="2">
    <source>
        <dbReference type="EMBL" id="GGH21216.1"/>
    </source>
</evidence>
<gene>
    <name evidence="2" type="ORF">GCM10008013_19000</name>
</gene>
<reference evidence="3" key="1">
    <citation type="journal article" date="2019" name="Int. J. Syst. Evol. Microbiol.">
        <title>The Global Catalogue of Microorganisms (GCM) 10K type strain sequencing project: providing services to taxonomists for standard genome sequencing and annotation.</title>
        <authorList>
            <consortium name="The Broad Institute Genomics Platform"/>
            <consortium name="The Broad Institute Genome Sequencing Center for Infectious Disease"/>
            <person name="Wu L."/>
            <person name="Ma J."/>
        </authorList>
    </citation>
    <scope>NUCLEOTIDE SEQUENCE [LARGE SCALE GENOMIC DNA]</scope>
    <source>
        <strain evidence="3">CGMCC 1.12769</strain>
    </source>
</reference>
<accession>A0ABQ1YEB8</accession>
<evidence type="ECO:0000313" key="3">
    <source>
        <dbReference type="Proteomes" id="UP000659344"/>
    </source>
</evidence>
<keyword evidence="3" id="KW-1185">Reference proteome</keyword>
<name>A0ABQ1YEB8_9BACL</name>
<dbReference type="InterPro" id="IPR050765">
    <property type="entry name" value="Riboflavin_Biosynth_HTPR"/>
</dbReference>
<evidence type="ECO:0000259" key="1">
    <source>
        <dbReference type="Pfam" id="PF01872"/>
    </source>
</evidence>